<feature type="domain" description="SH3" evidence="6">
    <location>
        <begin position="468"/>
        <end position="526"/>
    </location>
</feature>
<evidence type="ECO:0000256" key="3">
    <source>
        <dbReference type="PROSITE-ProRule" id="PRU01077"/>
    </source>
</evidence>
<dbReference type="Proteomes" id="UP001648503">
    <property type="component" value="Unassembled WGS sequence"/>
</dbReference>
<feature type="coiled-coil region" evidence="4">
    <location>
        <begin position="126"/>
        <end position="184"/>
    </location>
</feature>
<dbReference type="InterPro" id="IPR031160">
    <property type="entry name" value="F_BAR_dom"/>
</dbReference>
<keyword evidence="1 2" id="KW-0728">SH3 domain</keyword>
<organism evidence="8 9">
    <name type="scientific">Batrachochytrium salamandrivorans</name>
    <dbReference type="NCBI Taxonomy" id="1357716"/>
    <lineage>
        <taxon>Eukaryota</taxon>
        <taxon>Fungi</taxon>
        <taxon>Fungi incertae sedis</taxon>
        <taxon>Chytridiomycota</taxon>
        <taxon>Chytridiomycota incertae sedis</taxon>
        <taxon>Chytridiomycetes</taxon>
        <taxon>Rhizophydiales</taxon>
        <taxon>Rhizophydiales incertae sedis</taxon>
        <taxon>Batrachochytrium</taxon>
    </lineage>
</organism>
<dbReference type="Gene3D" id="6.10.140.470">
    <property type="match status" value="1"/>
</dbReference>
<dbReference type="PANTHER" id="PTHR15735">
    <property type="entry name" value="FCH AND DOUBLE SH3 DOMAINS PROTEIN"/>
    <property type="match status" value="1"/>
</dbReference>
<proteinExistence type="predicted"/>
<evidence type="ECO:0000256" key="1">
    <source>
        <dbReference type="ARBA" id="ARBA00022443"/>
    </source>
</evidence>
<dbReference type="EMBL" id="JAFCIX010000024">
    <property type="protein sequence ID" value="KAH6600941.1"/>
    <property type="molecule type" value="Genomic_DNA"/>
</dbReference>
<evidence type="ECO:0000259" key="7">
    <source>
        <dbReference type="PROSITE" id="PS51741"/>
    </source>
</evidence>
<evidence type="ECO:0000256" key="4">
    <source>
        <dbReference type="SAM" id="Coils"/>
    </source>
</evidence>
<evidence type="ECO:0000256" key="5">
    <source>
        <dbReference type="SAM" id="MobiDB-lite"/>
    </source>
</evidence>
<dbReference type="PANTHER" id="PTHR15735:SF12">
    <property type="entry name" value="CDC42-INTERACTING PROTEIN 4, ISOFORM B"/>
    <property type="match status" value="1"/>
</dbReference>
<keyword evidence="3 4" id="KW-0175">Coiled coil</keyword>
<dbReference type="InterPro" id="IPR036028">
    <property type="entry name" value="SH3-like_dom_sf"/>
</dbReference>
<evidence type="ECO:0000256" key="2">
    <source>
        <dbReference type="PROSITE-ProRule" id="PRU00192"/>
    </source>
</evidence>
<evidence type="ECO:0000313" key="9">
    <source>
        <dbReference type="Proteomes" id="UP001648503"/>
    </source>
</evidence>
<reference evidence="8 9" key="1">
    <citation type="submission" date="2021-02" db="EMBL/GenBank/DDBJ databases">
        <title>Variation within the Batrachochytrium salamandrivorans European outbreak.</title>
        <authorList>
            <person name="Kelly M."/>
            <person name="Pasmans F."/>
            <person name="Shea T.P."/>
            <person name="Munoz J.F."/>
            <person name="Carranza S."/>
            <person name="Cuomo C.A."/>
            <person name="Martel A."/>
        </authorList>
    </citation>
    <scope>NUCLEOTIDE SEQUENCE [LARGE SCALE GENOMIC DNA]</scope>
    <source>
        <strain evidence="8 9">AMFP18/2</strain>
    </source>
</reference>
<evidence type="ECO:0008006" key="10">
    <source>
        <dbReference type="Google" id="ProtNLM"/>
    </source>
</evidence>
<evidence type="ECO:0000313" key="8">
    <source>
        <dbReference type="EMBL" id="KAH6600941.1"/>
    </source>
</evidence>
<name>A0ABQ8FMN3_9FUNG</name>
<feature type="compositionally biased region" description="Low complexity" evidence="5">
    <location>
        <begin position="410"/>
        <end position="419"/>
    </location>
</feature>
<dbReference type="CDD" id="cd11856">
    <property type="entry name" value="SH3_p47phox_like"/>
    <property type="match status" value="1"/>
</dbReference>
<dbReference type="Pfam" id="PF00018">
    <property type="entry name" value="SH3_1"/>
    <property type="match status" value="1"/>
</dbReference>
<dbReference type="Pfam" id="PF00611">
    <property type="entry name" value="FCH"/>
    <property type="match status" value="1"/>
</dbReference>
<dbReference type="PRINTS" id="PR00452">
    <property type="entry name" value="SH3DOMAIN"/>
</dbReference>
<evidence type="ECO:0000259" key="6">
    <source>
        <dbReference type="PROSITE" id="PS50002"/>
    </source>
</evidence>
<dbReference type="SUPFAM" id="SSF103657">
    <property type="entry name" value="BAR/IMD domain-like"/>
    <property type="match status" value="1"/>
</dbReference>
<sequence>MSFGKDLWDQVAIIETYADHGVQFMEKINDFMKQVSTIHAEEARSILKVVKQHKDEIARKSNDKTNATFNKAVLGSTLAQSWQLILTETETTANYKLEICDKIDTEIRKNIKHQGKDNEKMNKQRFDDIRKANVELKKVVDNLEKMQQRYEKTMKDMDMAKTTFENAEKDQNSTKKLIDQLKAEVDKKLSQLTMLALLISSNIQTADDENKTAFCKSSLQGYVDLNTSVMPKIEKSYQLMTDAVSNINSTSDMDMFIKCFKTNDPYPEDFQMSDTQEIENGKKTFMRGMSKSREDRLEDQIEDQIVSLPAKQGRKKAVDRVKVHEKEIADVEKKRQGVHRLFLAYKEKPTSGSDTKIIDDLVCQKTLLEKRIDTLMLKKYKLLTYISTIDGVSPPELPIPARDRVITTSPLSMASISSPSDRDLTGRSPLENSVSPSKISIQSPLSVPIMPSQPSLGTPVSGKFLGGPSIGQVTVMFEFEAAAGSQEMSIKAGQVLDVIEKQDDGWWRCRHGDQEGYVPGNYTEPV</sequence>
<feature type="domain" description="F-BAR" evidence="7">
    <location>
        <begin position="1"/>
        <end position="191"/>
    </location>
</feature>
<dbReference type="SMART" id="SM00326">
    <property type="entry name" value="SH3"/>
    <property type="match status" value="1"/>
</dbReference>
<comment type="caution">
    <text evidence="8">The sequence shown here is derived from an EMBL/GenBank/DDBJ whole genome shotgun (WGS) entry which is preliminary data.</text>
</comment>
<dbReference type="SUPFAM" id="SSF50044">
    <property type="entry name" value="SH3-domain"/>
    <property type="match status" value="1"/>
</dbReference>
<feature type="region of interest" description="Disordered" evidence="5">
    <location>
        <begin position="410"/>
        <end position="437"/>
    </location>
</feature>
<gene>
    <name evidence="8" type="ORF">BASA50_001946</name>
</gene>
<dbReference type="InterPro" id="IPR001452">
    <property type="entry name" value="SH3_domain"/>
</dbReference>
<dbReference type="Gene3D" id="1.20.1270.60">
    <property type="entry name" value="Arfaptin homology (AH) domain/BAR domain"/>
    <property type="match status" value="1"/>
</dbReference>
<accession>A0ABQ8FMN3</accession>
<dbReference type="PROSITE" id="PS50002">
    <property type="entry name" value="SH3"/>
    <property type="match status" value="1"/>
</dbReference>
<dbReference type="InterPro" id="IPR027267">
    <property type="entry name" value="AH/BAR_dom_sf"/>
</dbReference>
<dbReference type="PROSITE" id="PS51741">
    <property type="entry name" value="F_BAR"/>
    <property type="match status" value="1"/>
</dbReference>
<keyword evidence="9" id="KW-1185">Reference proteome</keyword>
<protein>
    <recommendedName>
        <fullName evidence="10">SH3 domain-containing protein</fullName>
    </recommendedName>
</protein>
<dbReference type="Gene3D" id="2.30.30.40">
    <property type="entry name" value="SH3 Domains"/>
    <property type="match status" value="1"/>
</dbReference>
<dbReference type="InterPro" id="IPR001060">
    <property type="entry name" value="FCH_dom"/>
</dbReference>